<keyword evidence="3" id="KW-1185">Reference proteome</keyword>
<reference evidence="2 3" key="1">
    <citation type="submission" date="2019-07" db="EMBL/GenBank/DDBJ databases">
        <title>Whole genome shotgun sequence of Nocardia ninae NBRC 108245.</title>
        <authorList>
            <person name="Hosoyama A."/>
            <person name="Uohara A."/>
            <person name="Ohji S."/>
            <person name="Ichikawa N."/>
        </authorList>
    </citation>
    <scope>NUCLEOTIDE SEQUENCE [LARGE SCALE GENOMIC DNA]</scope>
    <source>
        <strain evidence="2 3">NBRC 108245</strain>
    </source>
</reference>
<evidence type="ECO:0000256" key="1">
    <source>
        <dbReference type="SAM" id="MobiDB-lite"/>
    </source>
</evidence>
<evidence type="ECO:0000313" key="3">
    <source>
        <dbReference type="Proteomes" id="UP000321424"/>
    </source>
</evidence>
<gene>
    <name evidence="2" type="ORF">NN4_77660</name>
</gene>
<evidence type="ECO:0000313" key="2">
    <source>
        <dbReference type="EMBL" id="GEM43247.1"/>
    </source>
</evidence>
<name>A0A511MST2_9NOCA</name>
<dbReference type="Proteomes" id="UP000321424">
    <property type="component" value="Unassembled WGS sequence"/>
</dbReference>
<accession>A0A511MST2</accession>
<feature type="compositionally biased region" description="Low complexity" evidence="1">
    <location>
        <begin position="1"/>
        <end position="13"/>
    </location>
</feature>
<organism evidence="2 3">
    <name type="scientific">Nocardia ninae NBRC 108245</name>
    <dbReference type="NCBI Taxonomy" id="1210091"/>
    <lineage>
        <taxon>Bacteria</taxon>
        <taxon>Bacillati</taxon>
        <taxon>Actinomycetota</taxon>
        <taxon>Actinomycetes</taxon>
        <taxon>Mycobacteriales</taxon>
        <taxon>Nocardiaceae</taxon>
        <taxon>Nocardia</taxon>
    </lineage>
</organism>
<feature type="region of interest" description="Disordered" evidence="1">
    <location>
        <begin position="1"/>
        <end position="51"/>
    </location>
</feature>
<comment type="caution">
    <text evidence="2">The sequence shown here is derived from an EMBL/GenBank/DDBJ whole genome shotgun (WGS) entry which is preliminary data.</text>
</comment>
<sequence>MDSNSGNAPSSSSIATPSNEATAAGISNSRNRTGVSAPSIAPDAIRNNNPYAICPAPPVTATVTGAVRPPVLTANS</sequence>
<proteinExistence type="predicted"/>
<protein>
    <submittedName>
        <fullName evidence="2">Uncharacterized protein</fullName>
    </submittedName>
</protein>
<dbReference type="AlphaFoldDB" id="A0A511MST2"/>
<dbReference type="EMBL" id="BJXA01000091">
    <property type="protein sequence ID" value="GEM43247.1"/>
    <property type="molecule type" value="Genomic_DNA"/>
</dbReference>
<feature type="compositionally biased region" description="Polar residues" evidence="1">
    <location>
        <begin position="14"/>
        <end position="36"/>
    </location>
</feature>